<keyword evidence="9" id="KW-1185">Reference proteome</keyword>
<gene>
    <name evidence="8" type="ORF">CALMAC_LOCUS8457</name>
</gene>
<dbReference type="SMART" id="SM00980">
    <property type="entry name" value="THAP"/>
    <property type="match status" value="1"/>
</dbReference>
<accession>A0A653CEY5</accession>
<dbReference type="InterPro" id="IPR026516">
    <property type="entry name" value="THAP1/10"/>
</dbReference>
<evidence type="ECO:0000256" key="2">
    <source>
        <dbReference type="ARBA" id="ARBA00022771"/>
    </source>
</evidence>
<dbReference type="GO" id="GO:0043565">
    <property type="term" value="F:sequence-specific DNA binding"/>
    <property type="evidence" value="ECO:0007669"/>
    <property type="project" value="InterPro"/>
</dbReference>
<feature type="region of interest" description="Disordered" evidence="6">
    <location>
        <begin position="94"/>
        <end position="117"/>
    </location>
</feature>
<evidence type="ECO:0000256" key="6">
    <source>
        <dbReference type="SAM" id="MobiDB-lite"/>
    </source>
</evidence>
<dbReference type="PROSITE" id="PS50950">
    <property type="entry name" value="ZF_THAP"/>
    <property type="match status" value="1"/>
</dbReference>
<name>A0A653CEY5_CALMS</name>
<keyword evidence="1" id="KW-0479">Metal-binding</keyword>
<dbReference type="Proteomes" id="UP000410492">
    <property type="component" value="Unassembled WGS sequence"/>
</dbReference>
<dbReference type="SUPFAM" id="SSF57716">
    <property type="entry name" value="Glucocorticoid receptor-like (DNA-binding domain)"/>
    <property type="match status" value="1"/>
</dbReference>
<sequence>MPKRCNVCGKYGGSDKQRSFHRWPKTVIERQKWVVSLGLSDLNIWQTNIFICSDHFSPEDFRYKPQGQGIQQCLMPGAVPKYSTVTEVPPVSPVLDQTSKTVEPTSGHTLPSSLGADMWESPSNSGILEVSPTKSTDVVPHVLNTISPVRKRKQLLLEECNQGKTRRFSKEDEKNAEAPVNLDEASDTLSCSSSRTLTASSSTTTITEVEESLPYPSTSKVKRKKYLRYAGDFDSDDFTSPTRAKRSWHVAKTTISRLKAKVNNLQKSRNYYRNRVTSLQRLLSYLESRNLISTGAKQNIQGAGTNTAHTVVGAIST</sequence>
<dbReference type="InterPro" id="IPR006612">
    <property type="entry name" value="THAP_Znf"/>
</dbReference>
<evidence type="ECO:0000259" key="7">
    <source>
        <dbReference type="PROSITE" id="PS50950"/>
    </source>
</evidence>
<dbReference type="Pfam" id="PF05485">
    <property type="entry name" value="THAP"/>
    <property type="match status" value="1"/>
</dbReference>
<dbReference type="OrthoDB" id="18042at2759"/>
<dbReference type="PANTHER" id="PTHR46600:SF11">
    <property type="entry name" value="THAP DOMAIN-CONTAINING PROTEIN 10"/>
    <property type="match status" value="1"/>
</dbReference>
<feature type="domain" description="THAP-type" evidence="7">
    <location>
        <begin position="1"/>
        <end position="83"/>
    </location>
</feature>
<dbReference type="GO" id="GO:0008270">
    <property type="term" value="F:zinc ion binding"/>
    <property type="evidence" value="ECO:0007669"/>
    <property type="project" value="UniProtKB-KW"/>
</dbReference>
<proteinExistence type="predicted"/>
<dbReference type="PANTHER" id="PTHR46600">
    <property type="entry name" value="THAP DOMAIN-CONTAINING"/>
    <property type="match status" value="1"/>
</dbReference>
<feature type="compositionally biased region" description="Polar residues" evidence="6">
    <location>
        <begin position="95"/>
        <end position="112"/>
    </location>
</feature>
<evidence type="ECO:0000256" key="4">
    <source>
        <dbReference type="ARBA" id="ARBA00023125"/>
    </source>
</evidence>
<reference evidence="8 9" key="1">
    <citation type="submission" date="2019-01" db="EMBL/GenBank/DDBJ databases">
        <authorList>
            <person name="Sayadi A."/>
        </authorList>
    </citation>
    <scope>NUCLEOTIDE SEQUENCE [LARGE SCALE GENOMIC DNA]</scope>
</reference>
<evidence type="ECO:0000256" key="1">
    <source>
        <dbReference type="ARBA" id="ARBA00022723"/>
    </source>
</evidence>
<keyword evidence="2 5" id="KW-0863">Zinc-finger</keyword>
<dbReference type="SMART" id="SM00692">
    <property type="entry name" value="DM3"/>
    <property type="match status" value="1"/>
</dbReference>
<feature type="region of interest" description="Disordered" evidence="6">
    <location>
        <begin position="164"/>
        <end position="185"/>
    </location>
</feature>
<evidence type="ECO:0000313" key="9">
    <source>
        <dbReference type="Proteomes" id="UP000410492"/>
    </source>
</evidence>
<keyword evidence="3" id="KW-0862">Zinc</keyword>
<dbReference type="InterPro" id="IPR038441">
    <property type="entry name" value="THAP_Znf_sf"/>
</dbReference>
<evidence type="ECO:0000256" key="3">
    <source>
        <dbReference type="ARBA" id="ARBA00022833"/>
    </source>
</evidence>
<keyword evidence="4 5" id="KW-0238">DNA-binding</keyword>
<organism evidence="8 9">
    <name type="scientific">Callosobruchus maculatus</name>
    <name type="common">Southern cowpea weevil</name>
    <name type="synonym">Pulse bruchid</name>
    <dbReference type="NCBI Taxonomy" id="64391"/>
    <lineage>
        <taxon>Eukaryota</taxon>
        <taxon>Metazoa</taxon>
        <taxon>Ecdysozoa</taxon>
        <taxon>Arthropoda</taxon>
        <taxon>Hexapoda</taxon>
        <taxon>Insecta</taxon>
        <taxon>Pterygota</taxon>
        <taxon>Neoptera</taxon>
        <taxon>Endopterygota</taxon>
        <taxon>Coleoptera</taxon>
        <taxon>Polyphaga</taxon>
        <taxon>Cucujiformia</taxon>
        <taxon>Chrysomeloidea</taxon>
        <taxon>Chrysomelidae</taxon>
        <taxon>Bruchinae</taxon>
        <taxon>Bruchini</taxon>
        <taxon>Callosobruchus</taxon>
    </lineage>
</organism>
<protein>
    <recommendedName>
        <fullName evidence="7">THAP-type domain-containing protein</fullName>
    </recommendedName>
</protein>
<dbReference type="Gene3D" id="6.20.210.20">
    <property type="entry name" value="THAP domain"/>
    <property type="match status" value="1"/>
</dbReference>
<dbReference type="AlphaFoldDB" id="A0A653CEY5"/>
<evidence type="ECO:0000313" key="8">
    <source>
        <dbReference type="EMBL" id="VEN46323.1"/>
    </source>
</evidence>
<dbReference type="EMBL" id="CAACVG010007618">
    <property type="protein sequence ID" value="VEN46323.1"/>
    <property type="molecule type" value="Genomic_DNA"/>
</dbReference>
<evidence type="ECO:0000256" key="5">
    <source>
        <dbReference type="PROSITE-ProRule" id="PRU00309"/>
    </source>
</evidence>